<organism evidence="9 10">
    <name type="scientific">Actinoallomurus vinaceus</name>
    <dbReference type="NCBI Taxonomy" id="1080074"/>
    <lineage>
        <taxon>Bacteria</taxon>
        <taxon>Bacillati</taxon>
        <taxon>Actinomycetota</taxon>
        <taxon>Actinomycetes</taxon>
        <taxon>Streptosporangiales</taxon>
        <taxon>Thermomonosporaceae</taxon>
        <taxon>Actinoallomurus</taxon>
    </lineage>
</organism>
<feature type="repeat" description="WD" evidence="5">
    <location>
        <begin position="364"/>
        <end position="405"/>
    </location>
</feature>
<dbReference type="PROSITE" id="PS00678">
    <property type="entry name" value="WD_REPEATS_1"/>
    <property type="match status" value="5"/>
</dbReference>
<dbReference type="CDD" id="cd14014">
    <property type="entry name" value="STKc_PknB_like"/>
    <property type="match status" value="1"/>
</dbReference>
<evidence type="ECO:0000256" key="2">
    <source>
        <dbReference type="ARBA" id="ARBA00022737"/>
    </source>
</evidence>
<evidence type="ECO:0000259" key="8">
    <source>
        <dbReference type="PROSITE" id="PS50011"/>
    </source>
</evidence>
<dbReference type="SUPFAM" id="SSF56112">
    <property type="entry name" value="Protein kinase-like (PK-like)"/>
    <property type="match status" value="1"/>
</dbReference>
<dbReference type="PRINTS" id="PR00320">
    <property type="entry name" value="GPROTEINBRPT"/>
</dbReference>
<dbReference type="InterPro" id="IPR036322">
    <property type="entry name" value="WD40_repeat_dom_sf"/>
</dbReference>
<dbReference type="PROSITE" id="PS50294">
    <property type="entry name" value="WD_REPEATS_REGION"/>
    <property type="match status" value="6"/>
</dbReference>
<protein>
    <recommendedName>
        <fullName evidence="8">Protein kinase domain-containing protein</fullName>
    </recommendedName>
</protein>
<feature type="repeat" description="WD" evidence="5">
    <location>
        <begin position="406"/>
        <end position="447"/>
    </location>
</feature>
<dbReference type="CDD" id="cd00200">
    <property type="entry name" value="WD40"/>
    <property type="match status" value="1"/>
</dbReference>
<evidence type="ECO:0000256" key="1">
    <source>
        <dbReference type="ARBA" id="ARBA00022574"/>
    </source>
</evidence>
<dbReference type="PROSITE" id="PS00108">
    <property type="entry name" value="PROTEIN_KINASE_ST"/>
    <property type="match status" value="1"/>
</dbReference>
<dbReference type="InterPro" id="IPR011009">
    <property type="entry name" value="Kinase-like_dom_sf"/>
</dbReference>
<feature type="region of interest" description="Disordered" evidence="7">
    <location>
        <begin position="275"/>
        <end position="325"/>
    </location>
</feature>
<accession>A0ABP8UQ63</accession>
<evidence type="ECO:0000256" key="5">
    <source>
        <dbReference type="PROSITE-ProRule" id="PRU00221"/>
    </source>
</evidence>
<dbReference type="SUPFAM" id="SSF50978">
    <property type="entry name" value="WD40 repeat-like"/>
    <property type="match status" value="1"/>
</dbReference>
<proteinExistence type="predicted"/>
<dbReference type="Pfam" id="PF00400">
    <property type="entry name" value="WD40"/>
    <property type="match status" value="7"/>
</dbReference>
<dbReference type="InterPro" id="IPR017441">
    <property type="entry name" value="Protein_kinase_ATP_BS"/>
</dbReference>
<dbReference type="InterPro" id="IPR001680">
    <property type="entry name" value="WD40_rpt"/>
</dbReference>
<evidence type="ECO:0000256" key="3">
    <source>
        <dbReference type="ARBA" id="ARBA00022741"/>
    </source>
</evidence>
<keyword evidence="10" id="KW-1185">Reference proteome</keyword>
<dbReference type="Gene3D" id="2.130.10.10">
    <property type="entry name" value="YVTN repeat-like/Quinoprotein amine dehydrogenase"/>
    <property type="match status" value="3"/>
</dbReference>
<name>A0ABP8UQ63_9ACTN</name>
<sequence length="658" mass="70053">MVQRKVKLAGRYRLEEPLGRGGMGEVWRGVDLRLRRPVAVKILPLTIGAEPAGVARFRREAEVAATLNHPGITTVFDIDEHPHGDERWLFLVMELMVGRDLRHLLDANPKGLPIEQARELAVQVTDALAAAHRRGVVHRDIKPANLFLLEEGRVKICDFGIARLADATKITATGSSAGTPLYMAPEQIQGGQVDQRTDLYAFGCVLYELLTGATWVDTDSHVGAVLYQHLNESPAPPRSLRAEIPEHLDTLVLDLLAKRPDDRPQDAASVAERLRRFADEPQPENRPPAAETIDAPDTPAADRTPHRPDATRPAPTMTAPPAPGRIRRRTVLLGGLGAAALAGVPAAFLLRDDGDPEFRSYITLAGHTAGVSSVAFGPDGRTLATGSDDKTVRLWDVATGRTTATLVGHTARVSAVVFGRDGKTLATGSGDGTARLWDVAGGRTTATLSTANITGVGAVAFSPDGKTLATGGDCVQLWDVAGGRSTATLTGNEEFVFSDVAFSPDGKTIAAASVNRTIRLWDVAARRITATLTGHTNAVYAVTFSPDGKTLASSGEDNTVRLWDVATGRNTATFTGHTRFSLTPQRNVISSVAFRPDGKTLATGGTDHTVRLWDVAAGHTTAALTGHTGWVHSVAFSPDGTTLAAGGDDHTARLWKLK</sequence>
<feature type="binding site" evidence="6">
    <location>
        <position position="41"/>
    </location>
    <ligand>
        <name>ATP</name>
        <dbReference type="ChEBI" id="CHEBI:30616"/>
    </ligand>
</feature>
<dbReference type="Pfam" id="PF00069">
    <property type="entry name" value="Pkinase"/>
    <property type="match status" value="1"/>
</dbReference>
<dbReference type="InterPro" id="IPR020472">
    <property type="entry name" value="WD40_PAC1"/>
</dbReference>
<dbReference type="EMBL" id="BAABHK010000018">
    <property type="protein sequence ID" value="GAA4636774.1"/>
    <property type="molecule type" value="Genomic_DNA"/>
</dbReference>
<feature type="repeat" description="WD" evidence="5">
    <location>
        <begin position="500"/>
        <end position="531"/>
    </location>
</feature>
<reference evidence="10" key="1">
    <citation type="journal article" date="2019" name="Int. J. Syst. Evol. Microbiol.">
        <title>The Global Catalogue of Microorganisms (GCM) 10K type strain sequencing project: providing services to taxonomists for standard genome sequencing and annotation.</title>
        <authorList>
            <consortium name="The Broad Institute Genomics Platform"/>
            <consortium name="The Broad Institute Genome Sequencing Center for Infectious Disease"/>
            <person name="Wu L."/>
            <person name="Ma J."/>
        </authorList>
    </citation>
    <scope>NUCLEOTIDE SEQUENCE [LARGE SCALE GENOMIC DNA]</scope>
    <source>
        <strain evidence="10">JCM 17939</strain>
    </source>
</reference>
<feature type="domain" description="Protein kinase" evidence="8">
    <location>
        <begin position="12"/>
        <end position="278"/>
    </location>
</feature>
<evidence type="ECO:0000313" key="9">
    <source>
        <dbReference type="EMBL" id="GAA4636774.1"/>
    </source>
</evidence>
<dbReference type="InterPro" id="IPR000719">
    <property type="entry name" value="Prot_kinase_dom"/>
</dbReference>
<dbReference type="SMART" id="SM00320">
    <property type="entry name" value="WD40"/>
    <property type="match status" value="7"/>
</dbReference>
<dbReference type="Gene3D" id="3.30.200.20">
    <property type="entry name" value="Phosphorylase Kinase, domain 1"/>
    <property type="match status" value="1"/>
</dbReference>
<dbReference type="PANTHER" id="PTHR45333:SF1">
    <property type="entry name" value="CHROMOSOME UNDETERMINED SCAFFOLD_625, WHOLE GENOME SHOTGUN SEQUENCE"/>
    <property type="match status" value="1"/>
</dbReference>
<dbReference type="PROSITE" id="PS50082">
    <property type="entry name" value="WD_REPEATS_2"/>
    <property type="match status" value="6"/>
</dbReference>
<keyword evidence="4 6" id="KW-0067">ATP-binding</keyword>
<dbReference type="InterPro" id="IPR015943">
    <property type="entry name" value="WD40/YVTN_repeat-like_dom_sf"/>
</dbReference>
<dbReference type="SMART" id="SM00220">
    <property type="entry name" value="S_TKc"/>
    <property type="match status" value="1"/>
</dbReference>
<evidence type="ECO:0000256" key="7">
    <source>
        <dbReference type="SAM" id="MobiDB-lite"/>
    </source>
</evidence>
<dbReference type="PROSITE" id="PS50011">
    <property type="entry name" value="PROTEIN_KINASE_DOM"/>
    <property type="match status" value="1"/>
</dbReference>
<dbReference type="Gene3D" id="1.10.510.10">
    <property type="entry name" value="Transferase(Phosphotransferase) domain 1"/>
    <property type="match status" value="1"/>
</dbReference>
<feature type="repeat" description="WD" evidence="5">
    <location>
        <begin position="532"/>
        <end position="573"/>
    </location>
</feature>
<keyword evidence="1 5" id="KW-0853">WD repeat</keyword>
<dbReference type="InterPro" id="IPR008271">
    <property type="entry name" value="Ser/Thr_kinase_AS"/>
</dbReference>
<dbReference type="PROSITE" id="PS00107">
    <property type="entry name" value="PROTEIN_KINASE_ATP"/>
    <property type="match status" value="1"/>
</dbReference>
<dbReference type="InterPro" id="IPR019775">
    <property type="entry name" value="WD40_repeat_CS"/>
</dbReference>
<comment type="caution">
    <text evidence="9">The sequence shown here is derived from an EMBL/GenBank/DDBJ whole genome shotgun (WGS) entry which is preliminary data.</text>
</comment>
<keyword evidence="2" id="KW-0677">Repeat</keyword>
<dbReference type="Proteomes" id="UP001501442">
    <property type="component" value="Unassembled WGS sequence"/>
</dbReference>
<keyword evidence="3 6" id="KW-0547">Nucleotide-binding</keyword>
<evidence type="ECO:0000256" key="6">
    <source>
        <dbReference type="PROSITE-ProRule" id="PRU10141"/>
    </source>
</evidence>
<evidence type="ECO:0000313" key="10">
    <source>
        <dbReference type="Proteomes" id="UP001501442"/>
    </source>
</evidence>
<dbReference type="RefSeq" id="WP_345439741.1">
    <property type="nucleotide sequence ID" value="NZ_BAABHK010000018.1"/>
</dbReference>
<dbReference type="PANTHER" id="PTHR45333">
    <property type="entry name" value="MEMBRANE PROTEIN-RELATED"/>
    <property type="match status" value="1"/>
</dbReference>
<evidence type="ECO:0000256" key="4">
    <source>
        <dbReference type="ARBA" id="ARBA00022840"/>
    </source>
</evidence>
<feature type="repeat" description="WD" evidence="5">
    <location>
        <begin position="624"/>
        <end position="658"/>
    </location>
</feature>
<feature type="repeat" description="WD" evidence="5">
    <location>
        <begin position="582"/>
        <end position="623"/>
    </location>
</feature>
<gene>
    <name evidence="9" type="ORF">GCM10023196_087850</name>
</gene>